<organism evidence="3 4">
    <name type="scientific">Mycobacterium xenopi</name>
    <dbReference type="NCBI Taxonomy" id="1789"/>
    <lineage>
        <taxon>Bacteria</taxon>
        <taxon>Bacillati</taxon>
        <taxon>Actinomycetota</taxon>
        <taxon>Actinomycetes</taxon>
        <taxon>Mycobacteriales</taxon>
        <taxon>Mycobacteriaceae</taxon>
        <taxon>Mycobacterium</taxon>
    </lineage>
</organism>
<dbReference type="InterPro" id="IPR040604">
    <property type="entry name" value="DUF5632"/>
</dbReference>
<feature type="domain" description="DUF5631" evidence="1">
    <location>
        <begin position="116"/>
        <end position="209"/>
    </location>
</feature>
<evidence type="ECO:0000313" key="3">
    <source>
        <dbReference type="EMBL" id="BBU22521.1"/>
    </source>
</evidence>
<protein>
    <recommendedName>
        <fullName evidence="5">Transmembrane protein</fullName>
    </recommendedName>
</protein>
<dbReference type="Proteomes" id="UP000464624">
    <property type="component" value="Chromosome"/>
</dbReference>
<dbReference type="AlphaFoldDB" id="A0AAD1M1K0"/>
<proteinExistence type="predicted"/>
<gene>
    <name evidence="3" type="ORF">MYXE_23110</name>
</gene>
<dbReference type="Pfam" id="PF18646">
    <property type="entry name" value="DUF5632"/>
    <property type="match status" value="1"/>
</dbReference>
<dbReference type="EMBL" id="AP022314">
    <property type="protein sequence ID" value="BBU22521.1"/>
    <property type="molecule type" value="Genomic_DNA"/>
</dbReference>
<accession>A0AAD1M1K0</accession>
<reference evidence="3 4" key="1">
    <citation type="submission" date="2019-12" db="EMBL/GenBank/DDBJ databases">
        <title>Complete genome sequence of Mycolicibacterium xenopi str. JCM15661T.</title>
        <authorList>
            <person name="Yoshida M."/>
            <person name="Fukano H."/>
            <person name="Asakura T."/>
            <person name="Hoshino Y."/>
        </authorList>
    </citation>
    <scope>NUCLEOTIDE SEQUENCE [LARGE SCALE GENOMIC DNA]</scope>
    <source>
        <strain evidence="3 4">JCM 15661T</strain>
    </source>
</reference>
<dbReference type="InterPro" id="IPR040833">
    <property type="entry name" value="DUF5631"/>
</dbReference>
<evidence type="ECO:0008006" key="5">
    <source>
        <dbReference type="Google" id="ProtNLM"/>
    </source>
</evidence>
<evidence type="ECO:0000259" key="1">
    <source>
        <dbReference type="Pfam" id="PF18645"/>
    </source>
</evidence>
<dbReference type="KEGG" id="mxe:MYXE_23110"/>
<name>A0AAD1M1K0_MYCXE</name>
<feature type="domain" description="DUF5632" evidence="2">
    <location>
        <begin position="14"/>
        <end position="93"/>
    </location>
</feature>
<sequence length="215" mass="23779">MAGALAGAASKEVTAKARLQRIVDAMARQEPRLAWAVGERSDGTTFLVTDLASGWIPPGIDIPAAVTLLEPARRRGEPEAMLGEVNVVATYTPIHQLPEPDEPIQFSVRPRRAPEVDEFGWQLAEATHWRDGLPRLAHTLAKAGWRGTGVLDREIDVLHDELAKVADEVLTAYPHHDPHTVGNWQLLAAIDSLIARNRTAANYHLAWFISMEQRR</sequence>
<evidence type="ECO:0000313" key="4">
    <source>
        <dbReference type="Proteomes" id="UP000464624"/>
    </source>
</evidence>
<evidence type="ECO:0000259" key="2">
    <source>
        <dbReference type="Pfam" id="PF18646"/>
    </source>
</evidence>
<dbReference type="Pfam" id="PF18645">
    <property type="entry name" value="DUF5631"/>
    <property type="match status" value="1"/>
</dbReference>